<gene>
    <name evidence="13" type="ORF">B4U79_16317</name>
    <name evidence="12" type="ORF">B4U79_16319</name>
    <name evidence="11" type="ORF">B4U79_16375</name>
</gene>
<dbReference type="OrthoDB" id="308383at2759"/>
<evidence type="ECO:0000313" key="14">
    <source>
        <dbReference type="Proteomes" id="UP000285301"/>
    </source>
</evidence>
<evidence type="ECO:0000313" key="13">
    <source>
        <dbReference type="EMBL" id="RWS05443.1"/>
    </source>
</evidence>
<feature type="compositionally biased region" description="Low complexity" evidence="9">
    <location>
        <begin position="294"/>
        <end position="316"/>
    </location>
</feature>
<keyword evidence="1" id="KW-0479">Metal-binding</keyword>
<evidence type="ECO:0000256" key="2">
    <source>
        <dbReference type="ARBA" id="ARBA00022771"/>
    </source>
</evidence>
<dbReference type="GO" id="GO:0003700">
    <property type="term" value="F:DNA-binding transcription factor activity"/>
    <property type="evidence" value="ECO:0007669"/>
    <property type="project" value="InterPro"/>
</dbReference>
<evidence type="ECO:0000256" key="6">
    <source>
        <dbReference type="ARBA" id="ARBA00023163"/>
    </source>
</evidence>
<feature type="region of interest" description="Disordered" evidence="9">
    <location>
        <begin position="88"/>
        <end position="120"/>
    </location>
</feature>
<feature type="domain" description="Nuclear receptor" evidence="10">
    <location>
        <begin position="131"/>
        <end position="222"/>
    </location>
</feature>
<evidence type="ECO:0000256" key="3">
    <source>
        <dbReference type="ARBA" id="ARBA00022833"/>
    </source>
</evidence>
<keyword evidence="8" id="KW-0539">Nucleus</keyword>
<accession>A0A3S3PBZ9</accession>
<dbReference type="EMBL" id="NCKU01004783">
    <property type="protein sequence ID" value="RWS05443.1"/>
    <property type="molecule type" value="Genomic_DNA"/>
</dbReference>
<sequence length="473" mass="52563">MSLKEGQCGVPIENDCGKSEEEMIVDQTLSGDCAPTVEQENGDRLRGGVKAGNDDSNDTDEALDLSFVSHSIPFKKRRLMPVQISNRIPSSAHLSSEKAAKETMMSKEQQSQQSTTHFADSQRMGCGRPGFITCSICNATKYYSHVQRRFGQFSCEPCSKFMKRFLKDPKIFTCMQTGSCQIGKPAGEQEPRGVSVSRCKACWLKICLEKFILDAKTRAVIDKFYSPKFNSEKVGNGKDKNYVSQNLPPPLPLPVRKRKTKSETATYPLASEPFPKRSARHQVALEANMETCATNNNSNTNSISSPTSSPQPSHPTSLKKSLALWRDSSSAEYQSKDLYPDDTLFEPSEECGKCTYCLHRNYMKANVVVVKESCKYKKCILSGLLAGDKEENTLLPPLISLTPGILKTVQVSKSIKSDAQFEGDSPINLVLGNNNKYNNKRNNRILKREWNEAAIGSDSNFLNEILNANSPFL</sequence>
<proteinExistence type="predicted"/>
<keyword evidence="14" id="KW-1185">Reference proteome</keyword>
<dbReference type="InterPro" id="IPR001628">
    <property type="entry name" value="Znf_hrmn_rcpt"/>
</dbReference>
<feature type="region of interest" description="Disordered" evidence="9">
    <location>
        <begin position="33"/>
        <end position="57"/>
    </location>
</feature>
<evidence type="ECO:0000313" key="12">
    <source>
        <dbReference type="EMBL" id="RWS05423.1"/>
    </source>
</evidence>
<feature type="region of interest" description="Disordered" evidence="9">
    <location>
        <begin position="294"/>
        <end position="320"/>
    </location>
</feature>
<keyword evidence="7" id="KW-0675">Receptor</keyword>
<comment type="caution">
    <text evidence="13">The sequence shown here is derived from an EMBL/GenBank/DDBJ whole genome shotgun (WGS) entry which is preliminary data.</text>
</comment>
<organism evidence="13 14">
    <name type="scientific">Dinothrombium tinctorium</name>
    <dbReference type="NCBI Taxonomy" id="1965070"/>
    <lineage>
        <taxon>Eukaryota</taxon>
        <taxon>Metazoa</taxon>
        <taxon>Ecdysozoa</taxon>
        <taxon>Arthropoda</taxon>
        <taxon>Chelicerata</taxon>
        <taxon>Arachnida</taxon>
        <taxon>Acari</taxon>
        <taxon>Acariformes</taxon>
        <taxon>Trombidiformes</taxon>
        <taxon>Prostigmata</taxon>
        <taxon>Anystina</taxon>
        <taxon>Parasitengona</taxon>
        <taxon>Trombidioidea</taxon>
        <taxon>Trombidiidae</taxon>
        <taxon>Dinothrombium</taxon>
    </lineage>
</organism>
<evidence type="ECO:0000256" key="7">
    <source>
        <dbReference type="ARBA" id="ARBA00023170"/>
    </source>
</evidence>
<name>A0A3S3PBZ9_9ACAR</name>
<evidence type="ECO:0000259" key="10">
    <source>
        <dbReference type="PROSITE" id="PS51030"/>
    </source>
</evidence>
<keyword evidence="2" id="KW-0863">Zinc-finger</keyword>
<dbReference type="SUPFAM" id="SSF57716">
    <property type="entry name" value="Glucocorticoid receptor-like (DNA-binding domain)"/>
    <property type="match status" value="1"/>
</dbReference>
<evidence type="ECO:0000256" key="9">
    <source>
        <dbReference type="SAM" id="MobiDB-lite"/>
    </source>
</evidence>
<reference evidence="13" key="2">
    <citation type="submission" date="2018-11" db="EMBL/GenBank/DDBJ databases">
        <title>Trombidioid mite genomics.</title>
        <authorList>
            <person name="Dong X."/>
        </authorList>
    </citation>
    <scope>NUCLEOTIDE SEQUENCE</scope>
    <source>
        <strain evidence="13">UoL-WK</strain>
    </source>
</reference>
<evidence type="ECO:0000313" key="11">
    <source>
        <dbReference type="EMBL" id="RWS04841.1"/>
    </source>
</evidence>
<evidence type="ECO:0000256" key="5">
    <source>
        <dbReference type="ARBA" id="ARBA00023125"/>
    </source>
</evidence>
<evidence type="ECO:0000256" key="4">
    <source>
        <dbReference type="ARBA" id="ARBA00023015"/>
    </source>
</evidence>
<dbReference type="EMBL" id="NCKU01005238">
    <property type="protein sequence ID" value="RWS04841.1"/>
    <property type="molecule type" value="Genomic_DNA"/>
</dbReference>
<dbReference type="Proteomes" id="UP000285301">
    <property type="component" value="Unassembled WGS sequence"/>
</dbReference>
<keyword evidence="4" id="KW-0805">Transcription regulation</keyword>
<dbReference type="GO" id="GO:0043565">
    <property type="term" value="F:sequence-specific DNA binding"/>
    <property type="evidence" value="ECO:0007669"/>
    <property type="project" value="InterPro"/>
</dbReference>
<keyword evidence="5" id="KW-0238">DNA-binding</keyword>
<keyword evidence="6" id="KW-0804">Transcription</keyword>
<feature type="compositionally biased region" description="Basic and acidic residues" evidence="9">
    <location>
        <begin position="95"/>
        <end position="105"/>
    </location>
</feature>
<dbReference type="Gene3D" id="3.30.50.10">
    <property type="entry name" value="Erythroid Transcription Factor GATA-1, subunit A"/>
    <property type="match status" value="1"/>
</dbReference>
<dbReference type="GO" id="GO:0008270">
    <property type="term" value="F:zinc ion binding"/>
    <property type="evidence" value="ECO:0007669"/>
    <property type="project" value="UniProtKB-KW"/>
</dbReference>
<evidence type="ECO:0000256" key="1">
    <source>
        <dbReference type="ARBA" id="ARBA00022723"/>
    </source>
</evidence>
<dbReference type="InterPro" id="IPR013088">
    <property type="entry name" value="Znf_NHR/GATA"/>
</dbReference>
<dbReference type="PROSITE" id="PS51030">
    <property type="entry name" value="NUCLEAR_REC_DBD_2"/>
    <property type="match status" value="1"/>
</dbReference>
<feature type="compositionally biased region" description="Polar residues" evidence="9">
    <location>
        <begin position="106"/>
        <end position="119"/>
    </location>
</feature>
<reference evidence="13 14" key="1">
    <citation type="journal article" date="2018" name="Gigascience">
        <title>Genomes of trombidid mites reveal novel predicted allergens and laterally-transferred genes associated with secondary metabolism.</title>
        <authorList>
            <person name="Dong X."/>
            <person name="Chaisiri K."/>
            <person name="Xia D."/>
            <person name="Armstrong S.D."/>
            <person name="Fang Y."/>
            <person name="Donnelly M.J."/>
            <person name="Kadowaki T."/>
            <person name="McGarry J.W."/>
            <person name="Darby A.C."/>
            <person name="Makepeace B.L."/>
        </authorList>
    </citation>
    <scope>NUCLEOTIDE SEQUENCE [LARGE SCALE GENOMIC DNA]</scope>
    <source>
        <strain evidence="13">UoL-WK</strain>
    </source>
</reference>
<protein>
    <recommendedName>
        <fullName evidence="10">Nuclear receptor domain-containing protein</fullName>
    </recommendedName>
</protein>
<feature type="region of interest" description="Disordered" evidence="9">
    <location>
        <begin position="235"/>
        <end position="273"/>
    </location>
</feature>
<dbReference type="EMBL" id="NCKU01004795">
    <property type="protein sequence ID" value="RWS05423.1"/>
    <property type="molecule type" value="Genomic_DNA"/>
</dbReference>
<dbReference type="SMART" id="SM00399">
    <property type="entry name" value="ZnF_C4"/>
    <property type="match status" value="1"/>
</dbReference>
<evidence type="ECO:0000256" key="8">
    <source>
        <dbReference type="ARBA" id="ARBA00023242"/>
    </source>
</evidence>
<dbReference type="AlphaFoldDB" id="A0A3S3PBZ9"/>
<keyword evidence="3" id="KW-0862">Zinc</keyword>